<keyword evidence="12" id="KW-1185">Reference proteome</keyword>
<feature type="domain" description="Sugar phosphate transporter" evidence="10">
    <location>
        <begin position="46"/>
        <end position="335"/>
    </location>
</feature>
<keyword evidence="7 9" id="KW-0472">Membrane</keyword>
<gene>
    <name evidence="11" type="ORF">B0T10DRAFT_457398</name>
</gene>
<protein>
    <submittedName>
        <fullName evidence="11">Triose-phosphate transporter family-domain-containing protein</fullName>
    </submittedName>
</protein>
<dbReference type="AlphaFoldDB" id="A0A9P8WCP7"/>
<dbReference type="EMBL" id="JAGPYM010000006">
    <property type="protein sequence ID" value="KAH6893291.1"/>
    <property type="molecule type" value="Genomic_DNA"/>
</dbReference>
<feature type="transmembrane region" description="Helical" evidence="9">
    <location>
        <begin position="292"/>
        <end position="312"/>
    </location>
</feature>
<feature type="region of interest" description="Disordered" evidence="8">
    <location>
        <begin position="1"/>
        <end position="40"/>
    </location>
</feature>
<evidence type="ECO:0000256" key="7">
    <source>
        <dbReference type="ARBA" id="ARBA00023136"/>
    </source>
</evidence>
<feature type="transmembrane region" description="Helical" evidence="9">
    <location>
        <begin position="194"/>
        <end position="218"/>
    </location>
</feature>
<dbReference type="OrthoDB" id="6418713at2759"/>
<comment type="subcellular location">
    <subcellularLocation>
        <location evidence="2">Endoplasmic reticulum membrane</location>
        <topology evidence="2">Multi-pass membrane protein</topology>
    </subcellularLocation>
</comment>
<reference evidence="11 12" key="1">
    <citation type="journal article" date="2021" name="Nat. Commun.">
        <title>Genetic determinants of endophytism in the Arabidopsis root mycobiome.</title>
        <authorList>
            <person name="Mesny F."/>
            <person name="Miyauchi S."/>
            <person name="Thiergart T."/>
            <person name="Pickel B."/>
            <person name="Atanasova L."/>
            <person name="Karlsson M."/>
            <person name="Huettel B."/>
            <person name="Barry K.W."/>
            <person name="Haridas S."/>
            <person name="Chen C."/>
            <person name="Bauer D."/>
            <person name="Andreopoulos W."/>
            <person name="Pangilinan J."/>
            <person name="LaButti K."/>
            <person name="Riley R."/>
            <person name="Lipzen A."/>
            <person name="Clum A."/>
            <person name="Drula E."/>
            <person name="Henrissat B."/>
            <person name="Kohler A."/>
            <person name="Grigoriev I.V."/>
            <person name="Martin F.M."/>
            <person name="Hacquard S."/>
        </authorList>
    </citation>
    <scope>NUCLEOTIDE SEQUENCE [LARGE SCALE GENOMIC DNA]</scope>
    <source>
        <strain evidence="11 12">MPI-CAGE-CH-0241</strain>
    </source>
</reference>
<organism evidence="11 12">
    <name type="scientific">Thelonectria olida</name>
    <dbReference type="NCBI Taxonomy" id="1576542"/>
    <lineage>
        <taxon>Eukaryota</taxon>
        <taxon>Fungi</taxon>
        <taxon>Dikarya</taxon>
        <taxon>Ascomycota</taxon>
        <taxon>Pezizomycotina</taxon>
        <taxon>Sordariomycetes</taxon>
        <taxon>Hypocreomycetidae</taxon>
        <taxon>Hypocreales</taxon>
        <taxon>Nectriaceae</taxon>
        <taxon>Thelonectria</taxon>
    </lineage>
</organism>
<dbReference type="Pfam" id="PF03151">
    <property type="entry name" value="TPT"/>
    <property type="match status" value="1"/>
</dbReference>
<evidence type="ECO:0000259" key="10">
    <source>
        <dbReference type="Pfam" id="PF03151"/>
    </source>
</evidence>
<evidence type="ECO:0000256" key="9">
    <source>
        <dbReference type="SAM" id="Phobius"/>
    </source>
</evidence>
<evidence type="ECO:0000256" key="5">
    <source>
        <dbReference type="ARBA" id="ARBA00022692"/>
    </source>
</evidence>
<sequence>MAVSGDLEEARATSEHVPQSEEAAEKLERYTRSPSPSHARGPRLHASVYILSWIFFSNMTILFNKWLIDTANFRYPIILTTWHLVFATIATQILARTTTLLDSRHTLPISRHFFLRVILPIGIFYSGSLVFSNVVYLYLSVAFIQMLKSAGPVAVLFASWAWGVATPNMNTLVNVLIIVLGVAVASVGEIQFSWLGFIFQCAGTIFEAIRLVMIQVMLKGEGIRMDPLVGLYYYAPVCAVMNIFVVAVTEFPKFQWADAQKAGFGMLFLNALAAFFLNIVSVFLIGKTSSLVMALTGILKSILLVAASVLIWNTPISFLQTIGYTIALIGLVFYSVGYEQLFEGLRESRAWLCGVWNDEAPVERKLSLKVRRSVLIGIMGFMTIAFAVSLWHYYSLSSGDLSSMTTSWFGSGST</sequence>
<feature type="transmembrane region" description="Helical" evidence="9">
    <location>
        <begin position="230"/>
        <end position="251"/>
    </location>
</feature>
<feature type="transmembrane region" description="Helical" evidence="9">
    <location>
        <begin position="169"/>
        <end position="188"/>
    </location>
</feature>
<comment type="function">
    <text evidence="1">Involved in the import of GDP-mannose from the cytoplasm into the Golgi lumen.</text>
</comment>
<feature type="transmembrane region" description="Helical" evidence="9">
    <location>
        <begin position="318"/>
        <end position="336"/>
    </location>
</feature>
<dbReference type="InterPro" id="IPR004853">
    <property type="entry name" value="Sugar_P_trans_dom"/>
</dbReference>
<evidence type="ECO:0000256" key="1">
    <source>
        <dbReference type="ARBA" id="ARBA00003420"/>
    </source>
</evidence>
<comment type="caution">
    <text evidence="11">The sequence shown here is derived from an EMBL/GenBank/DDBJ whole genome shotgun (WGS) entry which is preliminary data.</text>
</comment>
<keyword evidence="5 9" id="KW-0812">Transmembrane</keyword>
<accession>A0A9P8WCP7</accession>
<feature type="transmembrane region" description="Helical" evidence="9">
    <location>
        <begin position="113"/>
        <end position="131"/>
    </location>
</feature>
<evidence type="ECO:0000256" key="3">
    <source>
        <dbReference type="ARBA" id="ARBA00010425"/>
    </source>
</evidence>
<evidence type="ECO:0000256" key="2">
    <source>
        <dbReference type="ARBA" id="ARBA00004477"/>
    </source>
</evidence>
<dbReference type="InterPro" id="IPR050186">
    <property type="entry name" value="TPT_transporter"/>
</dbReference>
<dbReference type="PANTHER" id="PTHR11132">
    <property type="entry name" value="SOLUTE CARRIER FAMILY 35"/>
    <property type="match status" value="1"/>
</dbReference>
<feature type="transmembrane region" description="Helical" evidence="9">
    <location>
        <begin position="374"/>
        <end position="394"/>
    </location>
</feature>
<keyword evidence="6 9" id="KW-1133">Transmembrane helix</keyword>
<proteinExistence type="inferred from homology"/>
<comment type="subunit">
    <text evidence="4">Homooligomer.</text>
</comment>
<evidence type="ECO:0000313" key="11">
    <source>
        <dbReference type="EMBL" id="KAH6893291.1"/>
    </source>
</evidence>
<dbReference type="Proteomes" id="UP000777438">
    <property type="component" value="Unassembled WGS sequence"/>
</dbReference>
<evidence type="ECO:0000256" key="8">
    <source>
        <dbReference type="SAM" id="MobiDB-lite"/>
    </source>
</evidence>
<evidence type="ECO:0000313" key="12">
    <source>
        <dbReference type="Proteomes" id="UP000777438"/>
    </source>
</evidence>
<evidence type="ECO:0000256" key="6">
    <source>
        <dbReference type="ARBA" id="ARBA00022989"/>
    </source>
</evidence>
<feature type="transmembrane region" description="Helical" evidence="9">
    <location>
        <begin position="263"/>
        <end position="285"/>
    </location>
</feature>
<feature type="transmembrane region" description="Helical" evidence="9">
    <location>
        <begin position="48"/>
        <end position="67"/>
    </location>
</feature>
<evidence type="ECO:0000256" key="4">
    <source>
        <dbReference type="ARBA" id="ARBA00011182"/>
    </source>
</evidence>
<name>A0A9P8WCP7_9HYPO</name>
<feature type="transmembrane region" description="Helical" evidence="9">
    <location>
        <begin position="73"/>
        <end position="93"/>
    </location>
</feature>
<dbReference type="GO" id="GO:0005789">
    <property type="term" value="C:endoplasmic reticulum membrane"/>
    <property type="evidence" value="ECO:0007669"/>
    <property type="project" value="UniProtKB-SubCell"/>
</dbReference>
<comment type="similarity">
    <text evidence="3">Belongs to the TPT transporter family. SLC35D subfamily.</text>
</comment>